<dbReference type="KEGG" id="cmd:B841_07595"/>
<name>S5SVF1_9CORY</name>
<evidence type="ECO:0008006" key="9">
    <source>
        <dbReference type="Google" id="ProtNLM"/>
    </source>
</evidence>
<dbReference type="PATRIC" id="fig|1224163.3.peg.1525"/>
<evidence type="ECO:0000256" key="1">
    <source>
        <dbReference type="ARBA" id="ARBA00004651"/>
    </source>
</evidence>
<comment type="subcellular location">
    <subcellularLocation>
        <location evidence="1">Cell membrane</location>
        <topology evidence="1">Multi-pass membrane protein</topology>
    </subcellularLocation>
</comment>
<dbReference type="InterPro" id="IPR036640">
    <property type="entry name" value="ABC1_TM_sf"/>
</dbReference>
<dbReference type="HOGENOM" id="CLU_110166_2_1_11"/>
<evidence type="ECO:0000256" key="4">
    <source>
        <dbReference type="ARBA" id="ARBA00023136"/>
    </source>
</evidence>
<dbReference type="Proteomes" id="UP000015388">
    <property type="component" value="Chromosome"/>
</dbReference>
<evidence type="ECO:0000313" key="8">
    <source>
        <dbReference type="Proteomes" id="UP000015388"/>
    </source>
</evidence>
<dbReference type="OrthoDB" id="5188998at2"/>
<feature type="region of interest" description="Disordered" evidence="5">
    <location>
        <begin position="103"/>
        <end position="168"/>
    </location>
</feature>
<feature type="transmembrane region" description="Helical" evidence="6">
    <location>
        <begin position="78"/>
        <end position="99"/>
    </location>
</feature>
<feature type="compositionally biased region" description="Basic and acidic residues" evidence="5">
    <location>
        <begin position="158"/>
        <end position="168"/>
    </location>
</feature>
<gene>
    <name evidence="7" type="ORF">B841_07595</name>
</gene>
<dbReference type="InterPro" id="IPR021449">
    <property type="entry name" value="DUF3099"/>
</dbReference>
<dbReference type="GO" id="GO:0005524">
    <property type="term" value="F:ATP binding"/>
    <property type="evidence" value="ECO:0007669"/>
    <property type="project" value="InterPro"/>
</dbReference>
<dbReference type="SUPFAM" id="SSF90123">
    <property type="entry name" value="ABC transporter transmembrane region"/>
    <property type="match status" value="1"/>
</dbReference>
<evidence type="ECO:0000256" key="5">
    <source>
        <dbReference type="SAM" id="MobiDB-lite"/>
    </source>
</evidence>
<evidence type="ECO:0000256" key="2">
    <source>
        <dbReference type="ARBA" id="ARBA00022692"/>
    </source>
</evidence>
<reference evidence="7 8" key="1">
    <citation type="submission" date="2012-11" db="EMBL/GenBank/DDBJ databases">
        <title>The complete genome sequence of Corynebacterium maris Coryn-1 (=DSM 45190).</title>
        <authorList>
            <person name="Schaffert L."/>
            <person name="Albersmeier A."/>
            <person name="Kalinowski J."/>
            <person name="Ruckert C."/>
        </authorList>
    </citation>
    <scope>NUCLEOTIDE SEQUENCE [LARGE SCALE GENOMIC DNA]</scope>
    <source>
        <strain evidence="8">Coryn-1</strain>
    </source>
</reference>
<dbReference type="Pfam" id="PF11298">
    <property type="entry name" value="DUF3099"/>
    <property type="match status" value="1"/>
</dbReference>
<dbReference type="GO" id="GO:0005886">
    <property type="term" value="C:plasma membrane"/>
    <property type="evidence" value="ECO:0007669"/>
    <property type="project" value="UniProtKB-SubCell"/>
</dbReference>
<keyword evidence="2 6" id="KW-0812">Transmembrane</keyword>
<dbReference type="STRING" id="1224163.B841_07595"/>
<proteinExistence type="predicted"/>
<evidence type="ECO:0000313" key="7">
    <source>
        <dbReference type="EMBL" id="AGS34992.1"/>
    </source>
</evidence>
<organism evidence="7 8">
    <name type="scientific">Corynebacterium maris DSM 45190</name>
    <dbReference type="NCBI Taxonomy" id="1224163"/>
    <lineage>
        <taxon>Bacteria</taxon>
        <taxon>Bacillati</taxon>
        <taxon>Actinomycetota</taxon>
        <taxon>Actinomycetes</taxon>
        <taxon>Mycobacteriales</taxon>
        <taxon>Corynebacteriaceae</taxon>
        <taxon>Corynebacterium</taxon>
    </lineage>
</organism>
<keyword evidence="8" id="KW-1185">Reference proteome</keyword>
<evidence type="ECO:0000256" key="6">
    <source>
        <dbReference type="SAM" id="Phobius"/>
    </source>
</evidence>
<keyword evidence="4 6" id="KW-0472">Membrane</keyword>
<dbReference type="EMBL" id="CP003924">
    <property type="protein sequence ID" value="AGS34992.1"/>
    <property type="molecule type" value="Genomic_DNA"/>
</dbReference>
<sequence length="168" mass="19182">MEQHDPSDDDIAESIEGQAEETRRRARVFRRPVELITDAELSPHQRRLKRERIYVILQIIRVPLLLLAMLVWALWGLWWLAAIIFVVSIPLPGVAVVLANEKGTKRDHRQQSTYKPAAARMHHNQLRQAQALEPPPPKEVEQGPEVIDADPDPATPDHPTDPRKDDTP</sequence>
<dbReference type="AlphaFoldDB" id="S5SVF1"/>
<keyword evidence="3 6" id="KW-1133">Transmembrane helix</keyword>
<feature type="region of interest" description="Disordered" evidence="5">
    <location>
        <begin position="1"/>
        <end position="23"/>
    </location>
</feature>
<protein>
    <recommendedName>
        <fullName evidence="9">DUF3099 domain-containing protein</fullName>
    </recommendedName>
</protein>
<dbReference type="eggNOG" id="ENOG5033AAH">
    <property type="taxonomic scope" value="Bacteria"/>
</dbReference>
<feature type="transmembrane region" description="Helical" evidence="6">
    <location>
        <begin position="53"/>
        <end position="72"/>
    </location>
</feature>
<accession>S5SVF1</accession>
<evidence type="ECO:0000256" key="3">
    <source>
        <dbReference type="ARBA" id="ARBA00022989"/>
    </source>
</evidence>
<dbReference type="RefSeq" id="WP_020934925.1">
    <property type="nucleotide sequence ID" value="NC_021915.1"/>
</dbReference>